<dbReference type="InterPro" id="IPR018490">
    <property type="entry name" value="cNMP-bd_dom_sf"/>
</dbReference>
<keyword evidence="1" id="KW-0805">Transcription regulation</keyword>
<dbReference type="SMART" id="SM00100">
    <property type="entry name" value="cNMP"/>
    <property type="match status" value="1"/>
</dbReference>
<evidence type="ECO:0000256" key="1">
    <source>
        <dbReference type="ARBA" id="ARBA00023015"/>
    </source>
</evidence>
<dbReference type="GO" id="GO:0003700">
    <property type="term" value="F:DNA-binding transcription factor activity"/>
    <property type="evidence" value="ECO:0007669"/>
    <property type="project" value="InterPro"/>
</dbReference>
<evidence type="ECO:0000256" key="3">
    <source>
        <dbReference type="ARBA" id="ARBA00023163"/>
    </source>
</evidence>
<dbReference type="InterPro" id="IPR050397">
    <property type="entry name" value="Env_Response_Regulators"/>
</dbReference>
<protein>
    <recommendedName>
        <fullName evidence="7">HTH crp-type domain-containing protein</fullName>
    </recommendedName>
</protein>
<feature type="domain" description="Cyclic nucleotide-binding" evidence="4">
    <location>
        <begin position="35"/>
        <end position="105"/>
    </location>
</feature>
<dbReference type="CDD" id="cd00092">
    <property type="entry name" value="HTH_CRP"/>
    <property type="match status" value="1"/>
</dbReference>
<evidence type="ECO:0000259" key="5">
    <source>
        <dbReference type="PROSITE" id="PS51063"/>
    </source>
</evidence>
<dbReference type="Pfam" id="PF13545">
    <property type="entry name" value="HTH_Crp_2"/>
    <property type="match status" value="1"/>
</dbReference>
<dbReference type="PANTHER" id="PTHR24567:SF75">
    <property type="entry name" value="FUMARATE AND NITRATE REDUCTION REGULATORY PROTEIN"/>
    <property type="match status" value="1"/>
</dbReference>
<dbReference type="EMBL" id="UINC01006590">
    <property type="protein sequence ID" value="SVA28466.1"/>
    <property type="molecule type" value="Genomic_DNA"/>
</dbReference>
<feature type="domain" description="HTH crp-type" evidence="5">
    <location>
        <begin position="169"/>
        <end position="242"/>
    </location>
</feature>
<dbReference type="InterPro" id="IPR014710">
    <property type="entry name" value="RmlC-like_jellyroll"/>
</dbReference>
<dbReference type="SMART" id="SM00419">
    <property type="entry name" value="HTH_CRP"/>
    <property type="match status" value="1"/>
</dbReference>
<dbReference type="PROSITE" id="PS50042">
    <property type="entry name" value="CNMP_BINDING_3"/>
    <property type="match status" value="1"/>
</dbReference>
<dbReference type="NCBIfam" id="NF008365">
    <property type="entry name" value="PRK11161.1"/>
    <property type="match status" value="1"/>
</dbReference>
<dbReference type="InterPro" id="IPR036388">
    <property type="entry name" value="WH-like_DNA-bd_sf"/>
</dbReference>
<dbReference type="GO" id="GO:0003677">
    <property type="term" value="F:DNA binding"/>
    <property type="evidence" value="ECO:0007669"/>
    <property type="project" value="UniProtKB-KW"/>
</dbReference>
<dbReference type="CDD" id="cd00038">
    <property type="entry name" value="CAP_ED"/>
    <property type="match status" value="1"/>
</dbReference>
<dbReference type="PRINTS" id="PR00034">
    <property type="entry name" value="HTHCRP"/>
</dbReference>
<dbReference type="Gene3D" id="2.60.120.10">
    <property type="entry name" value="Jelly Rolls"/>
    <property type="match status" value="1"/>
</dbReference>
<dbReference type="FunFam" id="1.10.10.10:FF:000028">
    <property type="entry name" value="Fumarate/nitrate reduction transcriptional regulator Fnr"/>
    <property type="match status" value="1"/>
</dbReference>
<keyword evidence="2" id="KW-0238">DNA-binding</keyword>
<dbReference type="AlphaFoldDB" id="A0A381UJV1"/>
<dbReference type="PROSITE" id="PS51063">
    <property type="entry name" value="HTH_CRP_2"/>
    <property type="match status" value="1"/>
</dbReference>
<dbReference type="SUPFAM" id="SSF51206">
    <property type="entry name" value="cAMP-binding domain-like"/>
    <property type="match status" value="1"/>
</dbReference>
<dbReference type="InterPro" id="IPR036390">
    <property type="entry name" value="WH_DNA-bd_sf"/>
</dbReference>
<dbReference type="Gene3D" id="1.10.10.10">
    <property type="entry name" value="Winged helix-like DNA-binding domain superfamily/Winged helix DNA-binding domain"/>
    <property type="match status" value="1"/>
</dbReference>
<accession>A0A381UJV1</accession>
<dbReference type="SUPFAM" id="SSF46785">
    <property type="entry name" value="Winged helix' DNA-binding domain"/>
    <property type="match status" value="1"/>
</dbReference>
<sequence>MPNVNPRLTLLKTHNVNPRHTVITCSDCRLNKFCLPIALNESKIKQLDEIVEHNSSYKKGDHLYKKNDNFKSVYAVHSGSFKSYTLSYNGNERVNGFFLPGEIIGLDGIANGMHVNAIQALEHASVCEIPFSQLESLSRQIPDLQHHFFAIMGKEITKDQEIHNLLSSCTAEERAVHFLLNLSSRCERMALSPFRLLLPMTRGDIGGFLGLSLETISRIFGNLQRRGLIAVQNREIELLRMEPLREIARCNQISAKFHMILDS</sequence>
<name>A0A381UJV1_9ZZZZ</name>
<reference evidence="6" key="1">
    <citation type="submission" date="2018-05" db="EMBL/GenBank/DDBJ databases">
        <authorList>
            <person name="Lanie J.A."/>
            <person name="Ng W.-L."/>
            <person name="Kazmierczak K.M."/>
            <person name="Andrzejewski T.M."/>
            <person name="Davidsen T.M."/>
            <person name="Wayne K.J."/>
            <person name="Tettelin H."/>
            <person name="Glass J.I."/>
            <person name="Rusch D."/>
            <person name="Podicherti R."/>
            <person name="Tsui H.-C.T."/>
            <person name="Winkler M.E."/>
        </authorList>
    </citation>
    <scope>NUCLEOTIDE SEQUENCE</scope>
</reference>
<dbReference type="InterPro" id="IPR012318">
    <property type="entry name" value="HTH_CRP"/>
</dbReference>
<gene>
    <name evidence="6" type="ORF">METZ01_LOCUS81320</name>
</gene>
<keyword evidence="3" id="KW-0804">Transcription</keyword>
<dbReference type="InterPro" id="IPR018335">
    <property type="entry name" value="Tscrpt_reg_HTH_Crp-type_CS"/>
</dbReference>
<dbReference type="PROSITE" id="PS00042">
    <property type="entry name" value="HTH_CRP_1"/>
    <property type="match status" value="1"/>
</dbReference>
<dbReference type="GO" id="GO:0005829">
    <property type="term" value="C:cytosol"/>
    <property type="evidence" value="ECO:0007669"/>
    <property type="project" value="TreeGrafter"/>
</dbReference>
<organism evidence="6">
    <name type="scientific">marine metagenome</name>
    <dbReference type="NCBI Taxonomy" id="408172"/>
    <lineage>
        <taxon>unclassified sequences</taxon>
        <taxon>metagenomes</taxon>
        <taxon>ecological metagenomes</taxon>
    </lineage>
</organism>
<evidence type="ECO:0008006" key="7">
    <source>
        <dbReference type="Google" id="ProtNLM"/>
    </source>
</evidence>
<dbReference type="InterPro" id="IPR000595">
    <property type="entry name" value="cNMP-bd_dom"/>
</dbReference>
<dbReference type="PANTHER" id="PTHR24567">
    <property type="entry name" value="CRP FAMILY TRANSCRIPTIONAL REGULATORY PROTEIN"/>
    <property type="match status" value="1"/>
</dbReference>
<proteinExistence type="predicted"/>
<evidence type="ECO:0000259" key="4">
    <source>
        <dbReference type="PROSITE" id="PS50042"/>
    </source>
</evidence>
<dbReference type="Pfam" id="PF00027">
    <property type="entry name" value="cNMP_binding"/>
    <property type="match status" value="1"/>
</dbReference>
<evidence type="ECO:0000313" key="6">
    <source>
        <dbReference type="EMBL" id="SVA28466.1"/>
    </source>
</evidence>
<evidence type="ECO:0000256" key="2">
    <source>
        <dbReference type="ARBA" id="ARBA00023125"/>
    </source>
</evidence>